<reference evidence="2" key="1">
    <citation type="submission" date="2021-06" db="EMBL/GenBank/DDBJ databases">
        <authorList>
            <person name="Kallberg Y."/>
            <person name="Tangrot J."/>
            <person name="Rosling A."/>
        </authorList>
    </citation>
    <scope>NUCLEOTIDE SEQUENCE</scope>
    <source>
        <strain evidence="2">87-6 pot B 2015</strain>
    </source>
</reference>
<dbReference type="AlphaFoldDB" id="A0A9N9HYD7"/>
<evidence type="ECO:0000313" key="2">
    <source>
        <dbReference type="EMBL" id="CAG8711952.1"/>
    </source>
</evidence>
<feature type="non-terminal residue" evidence="2">
    <location>
        <position position="193"/>
    </location>
</feature>
<keyword evidence="1" id="KW-0732">Signal</keyword>
<proteinExistence type="predicted"/>
<protein>
    <submittedName>
        <fullName evidence="2">11524_t:CDS:1</fullName>
    </submittedName>
</protein>
<keyword evidence="3" id="KW-1185">Reference proteome</keyword>
<name>A0A9N9HYD7_FUNMO</name>
<gene>
    <name evidence="2" type="ORF">FMOSSE_LOCUS14385</name>
</gene>
<dbReference type="EMBL" id="CAJVPP010010815">
    <property type="protein sequence ID" value="CAG8711952.1"/>
    <property type="molecule type" value="Genomic_DNA"/>
</dbReference>
<comment type="caution">
    <text evidence="2">The sequence shown here is derived from an EMBL/GenBank/DDBJ whole genome shotgun (WGS) entry which is preliminary data.</text>
</comment>
<accession>A0A9N9HYD7</accession>
<feature type="chain" id="PRO_5040342175" evidence="1">
    <location>
        <begin position="19"/>
        <end position="193"/>
    </location>
</feature>
<sequence length="193" mass="22599">MDIDGLILLLAVWPLLNLMRKSPILILCPITFEFTEQNELTTKYPKITDKVEPKNEFLKHGDIKSYFKPWTNKYILQLFMLTNHRFSPDDVWLQSHKVSVITFGIILNAFVICSSIMKGQEQVMIDALKQVSLKQLSNVTLQLQQMQLSNYIVGFYEKVFHLKNALWLWYSKGYTCWYLSRLATPSRKGRKTS</sequence>
<evidence type="ECO:0000313" key="3">
    <source>
        <dbReference type="Proteomes" id="UP000789375"/>
    </source>
</evidence>
<evidence type="ECO:0000256" key="1">
    <source>
        <dbReference type="SAM" id="SignalP"/>
    </source>
</evidence>
<dbReference type="Proteomes" id="UP000789375">
    <property type="component" value="Unassembled WGS sequence"/>
</dbReference>
<feature type="signal peptide" evidence="1">
    <location>
        <begin position="1"/>
        <end position="18"/>
    </location>
</feature>
<organism evidence="2 3">
    <name type="scientific">Funneliformis mosseae</name>
    <name type="common">Endomycorrhizal fungus</name>
    <name type="synonym">Glomus mosseae</name>
    <dbReference type="NCBI Taxonomy" id="27381"/>
    <lineage>
        <taxon>Eukaryota</taxon>
        <taxon>Fungi</taxon>
        <taxon>Fungi incertae sedis</taxon>
        <taxon>Mucoromycota</taxon>
        <taxon>Glomeromycotina</taxon>
        <taxon>Glomeromycetes</taxon>
        <taxon>Glomerales</taxon>
        <taxon>Glomeraceae</taxon>
        <taxon>Funneliformis</taxon>
    </lineage>
</organism>